<keyword evidence="1" id="KW-0695">RNA-directed DNA polymerase</keyword>
<name>A0ABQ0JUK3_9BACT</name>
<gene>
    <name evidence="1" type="ORF">BROSI_A0926</name>
</gene>
<accession>A0ABQ0JUK3</accession>
<evidence type="ECO:0000313" key="2">
    <source>
        <dbReference type="Proteomes" id="UP000032309"/>
    </source>
</evidence>
<keyword evidence="2" id="KW-1185">Reference proteome</keyword>
<dbReference type="GO" id="GO:0003964">
    <property type="term" value="F:RNA-directed DNA polymerase activity"/>
    <property type="evidence" value="ECO:0007669"/>
    <property type="project" value="UniProtKB-KW"/>
</dbReference>
<sequence>MSEDKTNLTNFKQGFRFLGYDFSGKYKGISTKSLDKLKSLS</sequence>
<keyword evidence="1" id="KW-0548">Nucleotidyltransferase</keyword>
<dbReference type="EMBL" id="BAFN01000001">
    <property type="protein sequence ID" value="GAN32412.1"/>
    <property type="molecule type" value="Genomic_DNA"/>
</dbReference>
<evidence type="ECO:0000313" key="1">
    <source>
        <dbReference type="EMBL" id="GAN32412.1"/>
    </source>
</evidence>
<organism evidence="1 2">
    <name type="scientific">Candidatus Brocadia sinica JPN1</name>
    <dbReference type="NCBI Taxonomy" id="1197129"/>
    <lineage>
        <taxon>Bacteria</taxon>
        <taxon>Pseudomonadati</taxon>
        <taxon>Planctomycetota</taxon>
        <taxon>Candidatus Brocadiia</taxon>
        <taxon>Candidatus Brocadiales</taxon>
        <taxon>Candidatus Brocadiaceae</taxon>
        <taxon>Candidatus Brocadia</taxon>
    </lineage>
</organism>
<proteinExistence type="predicted"/>
<protein>
    <submittedName>
        <fullName evidence="1">Retron-type reverse transcriptase</fullName>
    </submittedName>
</protein>
<keyword evidence="1" id="KW-0808">Transferase</keyword>
<reference evidence="2" key="1">
    <citation type="journal article" date="2015" name="Genome Announc.">
        <title>Draft Genome Sequence of an Anaerobic Ammonium-Oxidizing Bacterium, "Candidatus Brocadia sinica".</title>
        <authorList>
            <person name="Oshiki M."/>
            <person name="Shinyako-Hata K."/>
            <person name="Satoh H."/>
            <person name="Okabe S."/>
        </authorList>
    </citation>
    <scope>NUCLEOTIDE SEQUENCE [LARGE SCALE GENOMIC DNA]</scope>
    <source>
        <strain evidence="2">JPN1</strain>
    </source>
</reference>
<comment type="caution">
    <text evidence="1">The sequence shown here is derived from an EMBL/GenBank/DDBJ whole genome shotgun (WGS) entry which is preliminary data.</text>
</comment>
<dbReference type="Proteomes" id="UP000032309">
    <property type="component" value="Unassembled WGS sequence"/>
</dbReference>